<dbReference type="InterPro" id="IPR051396">
    <property type="entry name" value="Bact_Antivir_Def_Nuclease"/>
</dbReference>
<accession>A0A849CL57</accession>
<dbReference type="Pfam" id="PF13175">
    <property type="entry name" value="AAA_15"/>
    <property type="match status" value="1"/>
</dbReference>
<dbReference type="Proteomes" id="UP000540079">
    <property type="component" value="Unassembled WGS sequence"/>
</dbReference>
<reference evidence="2 3" key="1">
    <citation type="journal article" date="2018" name="Front. Microbiol.">
        <title>Genetic and Phylogenetic Characteristics of Pasteurella multocida Isolates From Different Host Species.</title>
        <authorList>
            <person name="Peng Z."/>
            <person name="Liang W."/>
            <person name="Wang F."/>
            <person name="Xu Z."/>
            <person name="Xie Z."/>
            <person name="Lian Z."/>
            <person name="Hua L."/>
            <person name="Zhou R."/>
            <person name="Chen H."/>
            <person name="Wu B."/>
        </authorList>
    </citation>
    <scope>NUCLEOTIDE SEQUENCE [LARGE SCALE GENOMIC DNA]</scope>
    <source>
        <strain evidence="2 3">HNA06</strain>
    </source>
</reference>
<evidence type="ECO:0000313" key="3">
    <source>
        <dbReference type="Proteomes" id="UP000540079"/>
    </source>
</evidence>
<dbReference type="GO" id="GO:0005524">
    <property type="term" value="F:ATP binding"/>
    <property type="evidence" value="ECO:0007669"/>
    <property type="project" value="UniProtKB-KW"/>
</dbReference>
<proteinExistence type="predicted"/>
<dbReference type="InterPro" id="IPR041685">
    <property type="entry name" value="AAA_GajA/Old/RecF-like"/>
</dbReference>
<organism evidence="2 3">
    <name type="scientific">Pasteurella multocida</name>
    <dbReference type="NCBI Taxonomy" id="747"/>
    <lineage>
        <taxon>Bacteria</taxon>
        <taxon>Pseudomonadati</taxon>
        <taxon>Pseudomonadota</taxon>
        <taxon>Gammaproteobacteria</taxon>
        <taxon>Pasteurellales</taxon>
        <taxon>Pasteurellaceae</taxon>
        <taxon>Pasteurella</taxon>
    </lineage>
</organism>
<dbReference type="RefSeq" id="WP_014668542.1">
    <property type="nucleotide sequence ID" value="NZ_CP030096.1"/>
</dbReference>
<dbReference type="Gene3D" id="3.40.50.300">
    <property type="entry name" value="P-loop containing nucleotide triphosphate hydrolases"/>
    <property type="match status" value="1"/>
</dbReference>
<dbReference type="PANTHER" id="PTHR43581:SF2">
    <property type="entry name" value="EXCINUCLEASE ATPASE SUBUNIT"/>
    <property type="match status" value="1"/>
</dbReference>
<dbReference type="AlphaFoldDB" id="A0A849CL57"/>
<keyword evidence="2" id="KW-0547">Nucleotide-binding</keyword>
<comment type="caution">
    <text evidence="2">The sequence shown here is derived from an EMBL/GenBank/DDBJ whole genome shotgun (WGS) entry which is preliminary data.</text>
</comment>
<keyword evidence="2" id="KW-0067">ATP-binding</keyword>
<feature type="domain" description="Endonuclease GajA/Old nuclease/RecF-like AAA" evidence="1">
    <location>
        <begin position="9"/>
        <end position="380"/>
    </location>
</feature>
<dbReference type="PANTHER" id="PTHR43581">
    <property type="entry name" value="ATP/GTP PHOSPHATASE"/>
    <property type="match status" value="1"/>
</dbReference>
<dbReference type="SUPFAM" id="SSF52540">
    <property type="entry name" value="P-loop containing nucleoside triphosphate hydrolases"/>
    <property type="match status" value="1"/>
</dbReference>
<sequence>MSNSSQILLNIEKYRAIKEASIHLNGITLISGENGCGKSTISKMLYYIFKISSSYNLLIGENLKGELAPVLTLVHLVIRDMHSELKVQRNQYLFELRKLDDRLSREEPSEEVLNLLVNQLDRLKLIIKLQDDEYNSNIRNRRLFYMFEDILKDNNVYHKSIPELFDDVIKKVKGIFKSAFKLINSRSDFLLRDELENIFHTDVLPSKLEVSELEEVLFSLDSNQLGIPYSIQNTLYIDTPMMLGEYSESNHHWNELNKIISNNTYKDTNRIITNIISNDVLGGDVSYEDDLLSPYNFAFRRNADKEIFNLLDCATGIKSFSILQFLLKLGIINNKTLLIFDEPESNLHPQWIVEYARIIVLINKFIKAKVLIATHNPDFVSAIRYISEKENVLDSVNFYIAEKQSDLLYKYKHLDKDIEPIFKSFNIALDRIEKYGV</sequence>
<evidence type="ECO:0000313" key="2">
    <source>
        <dbReference type="EMBL" id="NNI79793.1"/>
    </source>
</evidence>
<gene>
    <name evidence="2" type="ORF">C2800_10250</name>
</gene>
<evidence type="ECO:0000259" key="1">
    <source>
        <dbReference type="Pfam" id="PF13175"/>
    </source>
</evidence>
<name>A0A849CL57_PASMD</name>
<dbReference type="InterPro" id="IPR027417">
    <property type="entry name" value="P-loop_NTPase"/>
</dbReference>
<dbReference type="EMBL" id="PPVL01000010">
    <property type="protein sequence ID" value="NNI79793.1"/>
    <property type="molecule type" value="Genomic_DNA"/>
</dbReference>
<protein>
    <submittedName>
        <fullName evidence="2">ABC transporter ATP-binding protein</fullName>
    </submittedName>
</protein>